<gene>
    <name evidence="1" type="ORF">EOE67_05285</name>
</gene>
<dbReference type="AlphaFoldDB" id="A0A437R125"/>
<dbReference type="Proteomes" id="UP000283077">
    <property type="component" value="Unassembled WGS sequence"/>
</dbReference>
<name>A0A437R125_9GAMM</name>
<comment type="caution">
    <text evidence="1">The sequence shown here is derived from an EMBL/GenBank/DDBJ whole genome shotgun (WGS) entry which is preliminary data.</text>
</comment>
<sequence length="124" mass="13380">MTDLYPLVCQTAAKLQAEGKTPSLALVRAHAGKGLETAALFSAYQQWRSNPPAIVPATPQAALTTTAPDFTAAELIKDDEIKSLREEVAQLHGKVDRLTLFVEQIAAQLGTEQSLQPEAANVRR</sequence>
<dbReference type="RefSeq" id="WP_127698007.1">
    <property type="nucleotide sequence ID" value="NZ_SACS01000004.1"/>
</dbReference>
<evidence type="ECO:0000313" key="2">
    <source>
        <dbReference type="Proteomes" id="UP000283077"/>
    </source>
</evidence>
<proteinExistence type="predicted"/>
<reference evidence="1 2" key="1">
    <citation type="submission" date="2019-01" db="EMBL/GenBank/DDBJ databases">
        <authorList>
            <person name="Chen W.-M."/>
        </authorList>
    </citation>
    <scope>NUCLEOTIDE SEQUENCE [LARGE SCALE GENOMIC DNA]</scope>
    <source>
        <strain evidence="1 2">KYPC3</strain>
    </source>
</reference>
<dbReference type="OrthoDB" id="6314559at2"/>
<accession>A0A437R125</accession>
<organism evidence="1 2">
    <name type="scientific">Rheinheimera riviphila</name>
    <dbReference type="NCBI Taxonomy" id="1834037"/>
    <lineage>
        <taxon>Bacteria</taxon>
        <taxon>Pseudomonadati</taxon>
        <taxon>Pseudomonadota</taxon>
        <taxon>Gammaproteobacteria</taxon>
        <taxon>Chromatiales</taxon>
        <taxon>Chromatiaceae</taxon>
        <taxon>Rheinheimera</taxon>
    </lineage>
</organism>
<evidence type="ECO:0000313" key="1">
    <source>
        <dbReference type="EMBL" id="RVU40464.1"/>
    </source>
</evidence>
<evidence type="ECO:0008006" key="3">
    <source>
        <dbReference type="Google" id="ProtNLM"/>
    </source>
</evidence>
<keyword evidence="2" id="KW-1185">Reference proteome</keyword>
<protein>
    <recommendedName>
        <fullName evidence="3">KfrA N-terminal DNA-binding domain-containing protein</fullName>
    </recommendedName>
</protein>
<dbReference type="EMBL" id="SACS01000004">
    <property type="protein sequence ID" value="RVU40464.1"/>
    <property type="molecule type" value="Genomic_DNA"/>
</dbReference>